<name>A0ABW5HY41_9PSEU</name>
<keyword evidence="1" id="KW-0175">Coiled coil</keyword>
<reference evidence="3" key="1">
    <citation type="journal article" date="2019" name="Int. J. Syst. Evol. Microbiol.">
        <title>The Global Catalogue of Microorganisms (GCM) 10K type strain sequencing project: providing services to taxonomists for standard genome sequencing and annotation.</title>
        <authorList>
            <consortium name="The Broad Institute Genomics Platform"/>
            <consortium name="The Broad Institute Genome Sequencing Center for Infectious Disease"/>
            <person name="Wu L."/>
            <person name="Ma J."/>
        </authorList>
    </citation>
    <scope>NUCLEOTIDE SEQUENCE [LARGE SCALE GENOMIC DNA]</scope>
    <source>
        <strain evidence="3">CGMCC 4.7638</strain>
    </source>
</reference>
<dbReference type="Proteomes" id="UP001597542">
    <property type="component" value="Unassembled WGS sequence"/>
</dbReference>
<protein>
    <submittedName>
        <fullName evidence="2">Transposase</fullName>
    </submittedName>
</protein>
<dbReference type="EMBL" id="JBHUKQ010000010">
    <property type="protein sequence ID" value="MFD2481210.1"/>
    <property type="molecule type" value="Genomic_DNA"/>
</dbReference>
<evidence type="ECO:0000256" key="1">
    <source>
        <dbReference type="SAM" id="Coils"/>
    </source>
</evidence>
<comment type="caution">
    <text evidence="2">The sequence shown here is derived from an EMBL/GenBank/DDBJ whole genome shotgun (WGS) entry which is preliminary data.</text>
</comment>
<dbReference type="InterPro" id="IPR009057">
    <property type="entry name" value="Homeodomain-like_sf"/>
</dbReference>
<dbReference type="SUPFAM" id="SSF46689">
    <property type="entry name" value="Homeodomain-like"/>
    <property type="match status" value="1"/>
</dbReference>
<dbReference type="Gene3D" id="1.10.10.60">
    <property type="entry name" value="Homeodomain-like"/>
    <property type="match status" value="1"/>
</dbReference>
<accession>A0ABW5HY41</accession>
<feature type="coiled-coil region" evidence="1">
    <location>
        <begin position="58"/>
        <end position="92"/>
    </location>
</feature>
<dbReference type="InterPro" id="IPR051839">
    <property type="entry name" value="RD_transcriptional_regulator"/>
</dbReference>
<dbReference type="PANTHER" id="PTHR33215">
    <property type="entry name" value="PROTEIN DISTAL ANTENNA"/>
    <property type="match status" value="1"/>
</dbReference>
<dbReference type="Pfam" id="PF01527">
    <property type="entry name" value="HTH_Tnp_1"/>
    <property type="match status" value="1"/>
</dbReference>
<gene>
    <name evidence="2" type="ORF">ACFSUT_13070</name>
</gene>
<dbReference type="RefSeq" id="WP_344274450.1">
    <property type="nucleotide sequence ID" value="NZ_BAAAHV010000011.1"/>
</dbReference>
<evidence type="ECO:0000313" key="3">
    <source>
        <dbReference type="Proteomes" id="UP001597542"/>
    </source>
</evidence>
<dbReference type="InterPro" id="IPR002514">
    <property type="entry name" value="Transposase_8"/>
</dbReference>
<proteinExistence type="predicted"/>
<sequence length="95" mass="10788">MSGSSKYPQEFRRDAVALARSSSRPLAQVARELGVNHETLRTWVRAADRADQVAETGGETAERELRALRKRVAELEKEKEILRKAAAYFAQEMDR</sequence>
<dbReference type="PANTHER" id="PTHR33215:SF13">
    <property type="entry name" value="PROTEIN DISTAL ANTENNA"/>
    <property type="match status" value="1"/>
</dbReference>
<keyword evidence="3" id="KW-1185">Reference proteome</keyword>
<evidence type="ECO:0000313" key="2">
    <source>
        <dbReference type="EMBL" id="MFD2481210.1"/>
    </source>
</evidence>
<organism evidence="2 3">
    <name type="scientific">Amycolatopsis albidoflavus</name>
    <dbReference type="NCBI Taxonomy" id="102226"/>
    <lineage>
        <taxon>Bacteria</taxon>
        <taxon>Bacillati</taxon>
        <taxon>Actinomycetota</taxon>
        <taxon>Actinomycetes</taxon>
        <taxon>Pseudonocardiales</taxon>
        <taxon>Pseudonocardiaceae</taxon>
        <taxon>Amycolatopsis</taxon>
    </lineage>
</organism>